<reference evidence="1 2" key="1">
    <citation type="journal article" date="2021" name="Nat. Commun.">
        <title>Genetic determinants of endophytism in the Arabidopsis root mycobiome.</title>
        <authorList>
            <person name="Mesny F."/>
            <person name="Miyauchi S."/>
            <person name="Thiergart T."/>
            <person name="Pickel B."/>
            <person name="Atanasova L."/>
            <person name="Karlsson M."/>
            <person name="Huettel B."/>
            <person name="Barry K.W."/>
            <person name="Haridas S."/>
            <person name="Chen C."/>
            <person name="Bauer D."/>
            <person name="Andreopoulos W."/>
            <person name="Pangilinan J."/>
            <person name="LaButti K."/>
            <person name="Riley R."/>
            <person name="Lipzen A."/>
            <person name="Clum A."/>
            <person name="Drula E."/>
            <person name="Henrissat B."/>
            <person name="Kohler A."/>
            <person name="Grigoriev I.V."/>
            <person name="Martin F.M."/>
            <person name="Hacquard S."/>
        </authorList>
    </citation>
    <scope>NUCLEOTIDE SEQUENCE [LARGE SCALE GENOMIC DNA]</scope>
    <source>
        <strain evidence="1 2">MPI-SDFR-AT-0079</strain>
    </source>
</reference>
<accession>A0ACB7P0D4</accession>
<dbReference type="EMBL" id="JAGIZQ010000005">
    <property type="protein sequence ID" value="KAH6627466.1"/>
    <property type="molecule type" value="Genomic_DNA"/>
</dbReference>
<keyword evidence="2" id="KW-1185">Reference proteome</keyword>
<name>A0ACB7P0D4_9PEZI</name>
<proteinExistence type="predicted"/>
<protein>
    <submittedName>
        <fullName evidence="1">Uncharacterized protein</fullName>
    </submittedName>
</protein>
<organism evidence="1 2">
    <name type="scientific">Chaetomium tenue</name>
    <dbReference type="NCBI Taxonomy" id="1854479"/>
    <lineage>
        <taxon>Eukaryota</taxon>
        <taxon>Fungi</taxon>
        <taxon>Dikarya</taxon>
        <taxon>Ascomycota</taxon>
        <taxon>Pezizomycotina</taxon>
        <taxon>Sordariomycetes</taxon>
        <taxon>Sordariomycetidae</taxon>
        <taxon>Sordariales</taxon>
        <taxon>Chaetomiaceae</taxon>
        <taxon>Chaetomium</taxon>
    </lineage>
</organism>
<evidence type="ECO:0000313" key="1">
    <source>
        <dbReference type="EMBL" id="KAH6627466.1"/>
    </source>
</evidence>
<evidence type="ECO:0000313" key="2">
    <source>
        <dbReference type="Proteomes" id="UP000724584"/>
    </source>
</evidence>
<dbReference type="Proteomes" id="UP000724584">
    <property type="component" value="Unassembled WGS sequence"/>
</dbReference>
<comment type="caution">
    <text evidence="1">The sequence shown here is derived from an EMBL/GenBank/DDBJ whole genome shotgun (WGS) entry which is preliminary data.</text>
</comment>
<sequence>MAPFSVENSSRLLNFLVARADAAGDEPTTVAGFLENQWRNPSDILSVLMLLGPDIVQKAIAQTSGRAITPVAFSFGWVAYAAASLLRVFGDGRLMPEADMTNTMVIGAVSNHSRTTKSWILGRLLRDEDDRVDTQMKQEQNHVPPNSTAELHKGPPPAYQDPNATAAPAPEWEALRVTVYEVDDNPPVPHGVPTLDTIWFSGIAVIVIQVVVSAVPWIVSGDWGIFLVTVAGTVLALLNGSLPQWKEEKWSCPKRGGATVTITQGNGSRHAVVLLGKKGVGLDLEILALGTRTASPTMSTRVASAVLALFWIVLLVIVAGLEENSWYLLCVGLIGGIQNLHAAGASRKPSALGIHLKHLETVRDKRVAAVLKRLEQTYPTVGTSLVPVFFPGGLRVKGDDLSFWQAALKSRLAPNRYGTRIDDLGNSLAEVEVAVGPAGEKNASTNTIIEVK</sequence>
<gene>
    <name evidence="1" type="ORF">F5144DRAFT_273344</name>
</gene>